<keyword evidence="1" id="KW-0732">Signal</keyword>
<accession>A0A2T4PUM7</accession>
<dbReference type="Gene3D" id="2.30.30.170">
    <property type="match status" value="1"/>
</dbReference>
<evidence type="ECO:0000256" key="1">
    <source>
        <dbReference type="ARBA" id="ARBA00022729"/>
    </source>
</evidence>
<gene>
    <name evidence="3" type="ORF">BU072_04310</name>
</gene>
<dbReference type="InterPro" id="IPR025987">
    <property type="entry name" value="GW_dom"/>
</dbReference>
<sequence length="314" mass="36640">MIDVKNPFIQSGLSFQIILIEPENQEIYDVDDDEITVGHASDYLNKALKVISVKEIESELYGLIVRGSNIIGWTKLNNSIKLISKPIDTIRVDLTNFTTPQINRALGFKVDYNLLFQEKNFSSRALYLYEGEILEAIFNKGTFTGFVHTKDIDRAVMVNTKAAIEDSTIFYQDSAKNKTIELSLDEEQFDFNNVSIDMVFLKARSARVIIKKKKYWINFSDLMDSQFIDALESSSYEDYNELELEQLDMITNFQEERKESKSAIVRLINENITLQKSNKKEDKLQYERLYHNLRNSKLGKIQTKYWGWRNRRKS</sequence>
<reference evidence="3 4" key="1">
    <citation type="journal article" date="2016" name="Front. Microbiol.">
        <title>Comprehensive Phylogenetic Analysis of Bovine Non-aureus Staphylococci Species Based on Whole-Genome Sequencing.</title>
        <authorList>
            <person name="Naushad S."/>
            <person name="Barkema H.W."/>
            <person name="Luby C."/>
            <person name="Condas L.A."/>
            <person name="Nobrega D.B."/>
            <person name="Carson D.A."/>
            <person name="De Buck J."/>
        </authorList>
    </citation>
    <scope>NUCLEOTIDE SEQUENCE [LARGE SCALE GENOMIC DNA]</scope>
    <source>
        <strain evidence="3 4">SNUC 2204</strain>
    </source>
</reference>
<dbReference type="AlphaFoldDB" id="A0A2T4PUM7"/>
<evidence type="ECO:0000259" key="2">
    <source>
        <dbReference type="Pfam" id="PF13457"/>
    </source>
</evidence>
<name>A0A2T4PUM7_9STAP</name>
<dbReference type="EMBL" id="PZFK01000007">
    <property type="protein sequence ID" value="PTI30125.1"/>
    <property type="molecule type" value="Genomic_DNA"/>
</dbReference>
<organism evidence="3 4">
    <name type="scientific">Mammaliicoccus vitulinus</name>
    <dbReference type="NCBI Taxonomy" id="71237"/>
    <lineage>
        <taxon>Bacteria</taxon>
        <taxon>Bacillati</taxon>
        <taxon>Bacillota</taxon>
        <taxon>Bacilli</taxon>
        <taxon>Bacillales</taxon>
        <taxon>Staphylococcaceae</taxon>
        <taxon>Mammaliicoccus</taxon>
    </lineage>
</organism>
<evidence type="ECO:0000313" key="3">
    <source>
        <dbReference type="EMBL" id="PTI30125.1"/>
    </source>
</evidence>
<dbReference type="SUPFAM" id="SSF82057">
    <property type="entry name" value="Prokaryotic SH3-related domain"/>
    <property type="match status" value="1"/>
</dbReference>
<dbReference type="Pfam" id="PF13457">
    <property type="entry name" value="GW"/>
    <property type="match status" value="1"/>
</dbReference>
<dbReference type="Proteomes" id="UP000241209">
    <property type="component" value="Unassembled WGS sequence"/>
</dbReference>
<comment type="caution">
    <text evidence="3">The sequence shown here is derived from an EMBL/GenBank/DDBJ whole genome shotgun (WGS) entry which is preliminary data.</text>
</comment>
<proteinExistence type="predicted"/>
<dbReference type="STRING" id="1167632.GCA_000286335_00564"/>
<evidence type="ECO:0000313" key="4">
    <source>
        <dbReference type="Proteomes" id="UP000241209"/>
    </source>
</evidence>
<protein>
    <recommendedName>
        <fullName evidence="2">GW domain-containing protein</fullName>
    </recommendedName>
</protein>
<feature type="domain" description="GW" evidence="2">
    <location>
        <begin position="34"/>
        <end position="77"/>
    </location>
</feature>
<dbReference type="InterPro" id="IPR038200">
    <property type="entry name" value="GW_dom_sf"/>
</dbReference>
<dbReference type="RefSeq" id="WP_107556809.1">
    <property type="nucleotide sequence ID" value="NZ_CAURAE010000013.1"/>
</dbReference>